<dbReference type="GO" id="GO:0003700">
    <property type="term" value="F:DNA-binding transcription factor activity"/>
    <property type="evidence" value="ECO:0007669"/>
    <property type="project" value="InterPro"/>
</dbReference>
<dbReference type="InterPro" id="IPR026881">
    <property type="entry name" value="WYL_dom"/>
</dbReference>
<keyword evidence="5" id="KW-1185">Reference proteome</keyword>
<dbReference type="InterPro" id="IPR013196">
    <property type="entry name" value="HTH_11"/>
</dbReference>
<evidence type="ECO:0000256" key="2">
    <source>
        <dbReference type="ARBA" id="ARBA00023163"/>
    </source>
</evidence>
<reference evidence="4" key="1">
    <citation type="submission" date="2020-12" db="EMBL/GenBank/DDBJ databases">
        <title>Clostridium thailandense sp. nov., a novel acetogenic bacterium isolated from peat land soil in Thailand.</title>
        <authorList>
            <person name="Chaikitkaew S."/>
            <person name="Birkeland N.K."/>
        </authorList>
    </citation>
    <scope>NUCLEOTIDE SEQUENCE</scope>
    <source>
        <strain evidence="4">DSM 17425</strain>
    </source>
</reference>
<proteinExistence type="predicted"/>
<dbReference type="PROSITE" id="PS51000">
    <property type="entry name" value="HTH_DEOR_2"/>
    <property type="match status" value="1"/>
</dbReference>
<dbReference type="Pfam" id="PF13280">
    <property type="entry name" value="WYL"/>
    <property type="match status" value="1"/>
</dbReference>
<evidence type="ECO:0000259" key="3">
    <source>
        <dbReference type="PROSITE" id="PS51000"/>
    </source>
</evidence>
<dbReference type="SUPFAM" id="SSF46785">
    <property type="entry name" value="Winged helix' DNA-binding domain"/>
    <property type="match status" value="1"/>
</dbReference>
<dbReference type="InterPro" id="IPR036390">
    <property type="entry name" value="WH_DNA-bd_sf"/>
</dbReference>
<dbReference type="PANTHER" id="PTHR34580:SF1">
    <property type="entry name" value="PROTEIN PAFC"/>
    <property type="match status" value="1"/>
</dbReference>
<dbReference type="Proteomes" id="UP000622687">
    <property type="component" value="Unassembled WGS sequence"/>
</dbReference>
<dbReference type="InterPro" id="IPR001034">
    <property type="entry name" value="DeoR_HTH"/>
</dbReference>
<evidence type="ECO:0000256" key="1">
    <source>
        <dbReference type="ARBA" id="ARBA00023015"/>
    </source>
</evidence>
<feature type="domain" description="HTH deoR-type" evidence="3">
    <location>
        <begin position="2"/>
        <end position="57"/>
    </location>
</feature>
<accession>A0A934I411</accession>
<protein>
    <submittedName>
        <fullName evidence="4">WYL domain-containing protein</fullName>
    </submittedName>
</protein>
<dbReference type="Pfam" id="PF08279">
    <property type="entry name" value="HTH_11"/>
    <property type="match status" value="1"/>
</dbReference>
<organism evidence="4 5">
    <name type="scientific">Clostridium aciditolerans</name>
    <dbReference type="NCBI Taxonomy" id="339861"/>
    <lineage>
        <taxon>Bacteria</taxon>
        <taxon>Bacillati</taxon>
        <taxon>Bacillota</taxon>
        <taxon>Clostridia</taxon>
        <taxon>Eubacteriales</taxon>
        <taxon>Clostridiaceae</taxon>
        <taxon>Clostridium</taxon>
    </lineage>
</organism>
<comment type="caution">
    <text evidence="4">The sequence shown here is derived from an EMBL/GenBank/DDBJ whole genome shotgun (WGS) entry which is preliminary data.</text>
</comment>
<dbReference type="InterPro" id="IPR036388">
    <property type="entry name" value="WH-like_DNA-bd_sf"/>
</dbReference>
<gene>
    <name evidence="4" type="ORF">I6U51_18075</name>
</gene>
<dbReference type="Gene3D" id="1.10.10.10">
    <property type="entry name" value="Winged helix-like DNA-binding domain superfamily/Winged helix DNA-binding domain"/>
    <property type="match status" value="1"/>
</dbReference>
<dbReference type="RefSeq" id="WP_211143953.1">
    <property type="nucleotide sequence ID" value="NZ_JAEEGB010000026.1"/>
</dbReference>
<sequence>MRADRLISILMLLQMHKKLTASELSKKLEVSVRTIYRDIDILSGIGVPIIADKGINGGIKLLGDYKTSLTGINKKELFSLLIPTGDKIFEDLGIEDLKYSTMLKILGNSSHNQIEELENIQNYIYIDMYTWNEPNISLDIDILSILQNAVWNSKSLKLLYRKVDETKEIVINPLGLVCKRGVWYLVAADNEIIKTYKVTSIESALLMNDTFVRPYDFNLKIYWKNSTNNFKNLIPKYTFAFKVSPSILNHIKERPFITISETIFRENEIYLNIKFDSVLQGIEFAFGYGKDIEIIEPIEAISEIKKRALEVIDLY</sequence>
<dbReference type="InterPro" id="IPR051534">
    <property type="entry name" value="CBASS_pafABC_assoc_protein"/>
</dbReference>
<dbReference type="EMBL" id="JAEEGB010000026">
    <property type="protein sequence ID" value="MBI6874586.1"/>
    <property type="molecule type" value="Genomic_DNA"/>
</dbReference>
<evidence type="ECO:0000313" key="4">
    <source>
        <dbReference type="EMBL" id="MBI6874586.1"/>
    </source>
</evidence>
<dbReference type="PROSITE" id="PS52050">
    <property type="entry name" value="WYL"/>
    <property type="match status" value="1"/>
</dbReference>
<dbReference type="AlphaFoldDB" id="A0A934I411"/>
<dbReference type="PANTHER" id="PTHR34580">
    <property type="match status" value="1"/>
</dbReference>
<keyword evidence="2" id="KW-0804">Transcription</keyword>
<evidence type="ECO:0000313" key="5">
    <source>
        <dbReference type="Proteomes" id="UP000622687"/>
    </source>
</evidence>
<keyword evidence="1" id="KW-0805">Transcription regulation</keyword>
<name>A0A934I411_9CLOT</name>